<dbReference type="AlphaFoldDB" id="A0A6M3ZRQ9"/>
<dbReference type="Gene3D" id="3.60.21.10">
    <property type="match status" value="1"/>
</dbReference>
<dbReference type="Proteomes" id="UP000501648">
    <property type="component" value="Chromosome"/>
</dbReference>
<keyword evidence="2" id="KW-0067">ATP-binding</keyword>
<proteinExistence type="predicted"/>
<evidence type="ECO:0000313" key="3">
    <source>
        <dbReference type="Proteomes" id="UP000501648"/>
    </source>
</evidence>
<protein>
    <submittedName>
        <fullName evidence="2">DEAD/DEAH box helicase</fullName>
    </submittedName>
</protein>
<organism evidence="2 3">
    <name type="scientific">Herbaspirillum rubrisubalbicans Os34</name>
    <dbReference type="NCBI Taxonomy" id="1235827"/>
    <lineage>
        <taxon>Bacteria</taxon>
        <taxon>Pseudomonadati</taxon>
        <taxon>Pseudomonadota</taxon>
        <taxon>Betaproteobacteria</taxon>
        <taxon>Burkholderiales</taxon>
        <taxon>Oxalobacteraceae</taxon>
        <taxon>Herbaspirillum</taxon>
    </lineage>
</organism>
<dbReference type="GO" id="GO:0004386">
    <property type="term" value="F:helicase activity"/>
    <property type="evidence" value="ECO:0007669"/>
    <property type="project" value="UniProtKB-KW"/>
</dbReference>
<evidence type="ECO:0000259" key="1">
    <source>
        <dbReference type="Pfam" id="PF00149"/>
    </source>
</evidence>
<gene>
    <name evidence="2" type="ORF">C798_14190</name>
</gene>
<keyword evidence="2" id="KW-0378">Hydrolase</keyword>
<reference evidence="2 3" key="1">
    <citation type="journal article" date="2012" name="J. Bacteriol.">
        <title>Genome sequence of the pathogenic Herbaspirillum seropedicae strain Os34, isolated from rice roots.</title>
        <authorList>
            <person name="Ye W."/>
            <person name="Ye S."/>
            <person name="Liu J."/>
            <person name="Chang S."/>
            <person name="Chen M."/>
            <person name="Zhu B."/>
            <person name="Guo L."/>
            <person name="An Q."/>
        </authorList>
    </citation>
    <scope>NUCLEOTIDE SEQUENCE [LARGE SCALE GENOMIC DNA]</scope>
    <source>
        <strain evidence="2 3">Os34</strain>
    </source>
</reference>
<keyword evidence="2" id="KW-0347">Helicase</keyword>
<dbReference type="InterPro" id="IPR029052">
    <property type="entry name" value="Metallo-depent_PP-like"/>
</dbReference>
<dbReference type="PANTHER" id="PTHR39323">
    <property type="entry name" value="BLR1149 PROTEIN"/>
    <property type="match status" value="1"/>
</dbReference>
<dbReference type="InterPro" id="IPR024173">
    <property type="entry name" value="Pesterase_MJ0037-like"/>
</dbReference>
<accession>A0A6M3ZRQ9</accession>
<dbReference type="EMBL" id="CP008956">
    <property type="protein sequence ID" value="QJQ01345.1"/>
    <property type="molecule type" value="Genomic_DNA"/>
</dbReference>
<dbReference type="RefSeq" id="WP_017453581.1">
    <property type="nucleotide sequence ID" value="NZ_CP008956.1"/>
</dbReference>
<dbReference type="GO" id="GO:0016787">
    <property type="term" value="F:hydrolase activity"/>
    <property type="evidence" value="ECO:0007669"/>
    <property type="project" value="InterPro"/>
</dbReference>
<dbReference type="InterPro" id="IPR004843">
    <property type="entry name" value="Calcineurin-like_PHP"/>
</dbReference>
<dbReference type="InterPro" id="IPR026336">
    <property type="entry name" value="PdeM-like"/>
</dbReference>
<keyword evidence="2" id="KW-0547">Nucleotide-binding</keyword>
<evidence type="ECO:0000313" key="2">
    <source>
        <dbReference type="EMBL" id="QJQ01345.1"/>
    </source>
</evidence>
<dbReference type="SUPFAM" id="SSF56300">
    <property type="entry name" value="Metallo-dependent phosphatases"/>
    <property type="match status" value="1"/>
</dbReference>
<dbReference type="PIRSF" id="PIRSF000887">
    <property type="entry name" value="Pesterase_MJ0037"/>
    <property type="match status" value="1"/>
</dbReference>
<name>A0A6M3ZRQ9_9BURK</name>
<dbReference type="PANTHER" id="PTHR39323:SF1">
    <property type="entry name" value="BLR1149 PROTEIN"/>
    <property type="match status" value="1"/>
</dbReference>
<dbReference type="Pfam" id="PF00149">
    <property type="entry name" value="Metallophos"/>
    <property type="match status" value="1"/>
</dbReference>
<dbReference type="NCBIfam" id="TIGR04123">
    <property type="entry name" value="P_estr_lig_assc"/>
    <property type="match status" value="1"/>
</dbReference>
<feature type="domain" description="Calcineurin-like phosphoesterase" evidence="1">
    <location>
        <begin position="36"/>
        <end position="128"/>
    </location>
</feature>
<sequence>MTPMPMPPTTSSFDADGARLTMLPERALLWPERAMLILADVHFGKAAAFRAGGIPVPHGTTQANLDTIDALVQRHAVHHIVFLGDFLHARAGRAAGTLAKLAHWRARHTGLTLTLVRGNHDHHAGDPPTELDMAVVDEPWRVGPLAFCHHPQTVAGAFAIVGHLHPVYRLAAGADALRLPCFVVDGRWAMLPAFGAFTGGYRITPQPGQRIYLASEDGVLPLPC</sequence>